<dbReference type="PANTHER" id="PTHR47799:SF1">
    <property type="entry name" value="OMEGA-AMIDASE YAFV"/>
    <property type="match status" value="1"/>
</dbReference>
<feature type="region of interest" description="Disordered" evidence="1">
    <location>
        <begin position="1"/>
        <end position="23"/>
    </location>
</feature>
<dbReference type="Proteomes" id="UP000228859">
    <property type="component" value="Unassembled WGS sequence"/>
</dbReference>
<dbReference type="Pfam" id="PF00795">
    <property type="entry name" value="CN_hydrolase"/>
    <property type="match status" value="1"/>
</dbReference>
<evidence type="ECO:0000259" key="2">
    <source>
        <dbReference type="PROSITE" id="PS50263"/>
    </source>
</evidence>
<dbReference type="GO" id="GO:0050152">
    <property type="term" value="F:omega-amidase activity"/>
    <property type="evidence" value="ECO:0007669"/>
    <property type="project" value="TreeGrafter"/>
</dbReference>
<reference evidence="3 4" key="1">
    <citation type="journal article" date="2017" name="Front. Microbiol.">
        <title>Comparative Genomic Analysis of the Class Epsilonproteobacteria and Proposed Reclassification to Epsilonbacteraeota (phyl. nov.).</title>
        <authorList>
            <person name="Waite D.W."/>
            <person name="Vanwonterghem I."/>
            <person name="Rinke C."/>
            <person name="Parks D.H."/>
            <person name="Zhang Y."/>
            <person name="Takai K."/>
            <person name="Sievert S.M."/>
            <person name="Simon J."/>
            <person name="Campbell B.J."/>
            <person name="Hanson T.E."/>
            <person name="Woyke T."/>
            <person name="Klotz M.G."/>
            <person name="Hugenholtz P."/>
        </authorList>
    </citation>
    <scope>NUCLEOTIDE SEQUENCE [LARGE SCALE GENOMIC DNA]</scope>
    <source>
        <strain evidence="3">UBA12443</strain>
    </source>
</reference>
<dbReference type="InterPro" id="IPR052737">
    <property type="entry name" value="Omega-amidase_YafV"/>
</dbReference>
<dbReference type="InterPro" id="IPR003010">
    <property type="entry name" value="C-N_Hydrolase"/>
</dbReference>
<evidence type="ECO:0000313" key="4">
    <source>
        <dbReference type="Proteomes" id="UP000228859"/>
    </source>
</evidence>
<dbReference type="InterPro" id="IPR036526">
    <property type="entry name" value="C-N_Hydrolase_sf"/>
</dbReference>
<dbReference type="PROSITE" id="PS50263">
    <property type="entry name" value="CN_HYDROLASE"/>
    <property type="match status" value="1"/>
</dbReference>
<organism evidence="3 4">
    <name type="scientific">Sulfuricurvum kujiense</name>
    <dbReference type="NCBI Taxonomy" id="148813"/>
    <lineage>
        <taxon>Bacteria</taxon>
        <taxon>Pseudomonadati</taxon>
        <taxon>Campylobacterota</taxon>
        <taxon>Epsilonproteobacteria</taxon>
        <taxon>Campylobacterales</taxon>
        <taxon>Sulfurimonadaceae</taxon>
        <taxon>Sulfuricurvum</taxon>
    </lineage>
</organism>
<dbReference type="Gene3D" id="3.60.110.10">
    <property type="entry name" value="Carbon-nitrogen hydrolase"/>
    <property type="match status" value="1"/>
</dbReference>
<evidence type="ECO:0000256" key="1">
    <source>
        <dbReference type="SAM" id="MobiDB-lite"/>
    </source>
</evidence>
<dbReference type="SUPFAM" id="SSF56317">
    <property type="entry name" value="Carbon-nitrogen hydrolase"/>
    <property type="match status" value="1"/>
</dbReference>
<sequence length="271" mass="30163">MISLNSMTKKPTSSRVPSPTIPKEASVLTTSKTRPIVSLCIVTDSDFSKNLDRLLALIDTAPEDAIIVSPEVCLSGFAYERFEEAAAFTATALESLARRVGNRLLIFTAITKEDNLFYNIAYALHENKILYRQPKAKLFTLGNEHEYFHAGEEKQIAPFLFEGIKIGILICFELRFKALWQQLEGCDIIAVPAQWGKLRSDHFVTLTTALALMNQCYVIASDAANADTSAMSGIITPFGGEIRNNGEESISSHYEERTILSMRRYLNVGIE</sequence>
<dbReference type="AlphaFoldDB" id="A0A2D3WG15"/>
<dbReference type="PANTHER" id="PTHR47799">
    <property type="entry name" value="OMEGA-AMIDASE YAFV"/>
    <property type="match status" value="1"/>
</dbReference>
<protein>
    <submittedName>
        <fullName evidence="3">Nitrilase</fullName>
    </submittedName>
</protein>
<gene>
    <name evidence="3" type="ORF">CFH83_01135</name>
</gene>
<name>A0A2D3WG15_9BACT</name>
<comment type="caution">
    <text evidence="3">The sequence shown here is derived from an EMBL/GenBank/DDBJ whole genome shotgun (WGS) entry which is preliminary data.</text>
</comment>
<accession>A0A2D3WG15</accession>
<feature type="domain" description="CN hydrolase" evidence="2">
    <location>
        <begin position="33"/>
        <end position="268"/>
    </location>
</feature>
<evidence type="ECO:0000313" key="3">
    <source>
        <dbReference type="EMBL" id="DAB39358.1"/>
    </source>
</evidence>
<feature type="compositionally biased region" description="Polar residues" evidence="1">
    <location>
        <begin position="1"/>
        <end position="17"/>
    </location>
</feature>
<dbReference type="EMBL" id="DLUI01000017">
    <property type="protein sequence ID" value="DAB39358.1"/>
    <property type="molecule type" value="Genomic_DNA"/>
</dbReference>
<dbReference type="GO" id="GO:0106008">
    <property type="term" value="F:2-oxoglutaramate amidase activity"/>
    <property type="evidence" value="ECO:0007669"/>
    <property type="project" value="TreeGrafter"/>
</dbReference>
<dbReference type="CDD" id="cd07197">
    <property type="entry name" value="nitrilase"/>
    <property type="match status" value="1"/>
</dbReference>
<proteinExistence type="predicted"/>